<evidence type="ECO:0000256" key="5">
    <source>
        <dbReference type="ARBA" id="ARBA00023453"/>
    </source>
</evidence>
<evidence type="ECO:0000256" key="4">
    <source>
        <dbReference type="ARBA" id="ARBA00022733"/>
    </source>
</evidence>
<reference evidence="6" key="1">
    <citation type="journal article" date="2022" name="Int. J. Mol. Sci.">
        <title>Draft Genome of Tanacetum Coccineum: Genomic Comparison of Closely Related Tanacetum-Family Plants.</title>
        <authorList>
            <person name="Yamashiro T."/>
            <person name="Shiraishi A."/>
            <person name="Nakayama K."/>
            <person name="Satake H."/>
        </authorList>
    </citation>
    <scope>NUCLEOTIDE SEQUENCE</scope>
</reference>
<dbReference type="Pfam" id="PF01596">
    <property type="entry name" value="Methyltransf_3"/>
    <property type="match status" value="1"/>
</dbReference>
<dbReference type="InterPro" id="IPR050362">
    <property type="entry name" value="Cation-dep_OMT"/>
</dbReference>
<accession>A0ABQ4YQT8</accession>
<keyword evidence="1" id="KW-0489">Methyltransferase</keyword>
<organism evidence="6 7">
    <name type="scientific">Tanacetum coccineum</name>
    <dbReference type="NCBI Taxonomy" id="301880"/>
    <lineage>
        <taxon>Eukaryota</taxon>
        <taxon>Viridiplantae</taxon>
        <taxon>Streptophyta</taxon>
        <taxon>Embryophyta</taxon>
        <taxon>Tracheophyta</taxon>
        <taxon>Spermatophyta</taxon>
        <taxon>Magnoliopsida</taxon>
        <taxon>eudicotyledons</taxon>
        <taxon>Gunneridae</taxon>
        <taxon>Pentapetalae</taxon>
        <taxon>asterids</taxon>
        <taxon>campanulids</taxon>
        <taxon>Asterales</taxon>
        <taxon>Asteraceae</taxon>
        <taxon>Asteroideae</taxon>
        <taxon>Anthemideae</taxon>
        <taxon>Anthemidinae</taxon>
        <taxon>Tanacetum</taxon>
    </lineage>
</organism>
<dbReference type="InterPro" id="IPR002935">
    <property type="entry name" value="SAM_O-MeTrfase"/>
</dbReference>
<dbReference type="EMBL" id="BQNB010010587">
    <property type="protein sequence ID" value="GJS79282.1"/>
    <property type="molecule type" value="Genomic_DNA"/>
</dbReference>
<dbReference type="InterPro" id="IPR029063">
    <property type="entry name" value="SAM-dependent_MTases_sf"/>
</dbReference>
<comment type="similarity">
    <text evidence="5">Belongs to the class I-like SAM-binding methyltransferase superfamily. Cation-dependent O-methyltransferase family.</text>
</comment>
<dbReference type="Gene3D" id="3.40.50.150">
    <property type="entry name" value="Vaccinia Virus protein VP39"/>
    <property type="match status" value="1"/>
</dbReference>
<dbReference type="PANTHER" id="PTHR10509:SF64">
    <property type="entry name" value="CAFFEOYL-COA O-METHYLTRANSFERASE"/>
    <property type="match status" value="1"/>
</dbReference>
<evidence type="ECO:0000313" key="7">
    <source>
        <dbReference type="Proteomes" id="UP001151760"/>
    </source>
</evidence>
<evidence type="ECO:0000256" key="1">
    <source>
        <dbReference type="ARBA" id="ARBA00022603"/>
    </source>
</evidence>
<keyword evidence="2" id="KW-0808">Transferase</keyword>
<evidence type="ECO:0000313" key="6">
    <source>
        <dbReference type="EMBL" id="GJS79282.1"/>
    </source>
</evidence>
<keyword evidence="7" id="KW-1185">Reference proteome</keyword>
<dbReference type="Proteomes" id="UP001151760">
    <property type="component" value="Unassembled WGS sequence"/>
</dbReference>
<gene>
    <name evidence="6" type="ORF">Tco_0729163</name>
</gene>
<evidence type="ECO:0000256" key="2">
    <source>
        <dbReference type="ARBA" id="ARBA00022679"/>
    </source>
</evidence>
<reference evidence="6" key="2">
    <citation type="submission" date="2022-01" db="EMBL/GenBank/DDBJ databases">
        <authorList>
            <person name="Yamashiro T."/>
            <person name="Shiraishi A."/>
            <person name="Satake H."/>
            <person name="Nakayama K."/>
        </authorList>
    </citation>
    <scope>NUCLEOTIDE SEQUENCE</scope>
</reference>
<comment type="caution">
    <text evidence="6">The sequence shown here is derived from an EMBL/GenBank/DDBJ whole genome shotgun (WGS) entry which is preliminary data.</text>
</comment>
<dbReference type="PANTHER" id="PTHR10509">
    <property type="entry name" value="O-METHYLTRANSFERASE-RELATED"/>
    <property type="match status" value="1"/>
</dbReference>
<keyword evidence="4" id="KW-0438">Lignin biosynthesis</keyword>
<name>A0ABQ4YQT8_9ASTR</name>
<dbReference type="PROSITE" id="PS51682">
    <property type="entry name" value="SAM_OMT_I"/>
    <property type="match status" value="1"/>
</dbReference>
<evidence type="ECO:0000256" key="3">
    <source>
        <dbReference type="ARBA" id="ARBA00022691"/>
    </source>
</evidence>
<keyword evidence="3" id="KW-0949">S-adenosyl-L-methionine</keyword>
<proteinExistence type="inferred from homology"/>
<sequence length="151" mass="16906">MTTSGDEEQFLNILLKLINAKNTMEIGVCMEYLLLSTALAFPEDEKDNYLIYHKRLIDLVKVGGMIGYDNTLWNGSLGPPADAPLKKYVRYYKDFVLELNKALAVDPRAKICQLRVGMELLYVAGGGSIYSISNGVTKETRCANFRITNSK</sequence>
<protein>
    <submittedName>
        <fullName evidence="6">Caffeoyl-CoA O-methyltransferase-like protein</fullName>
    </submittedName>
</protein>